<proteinExistence type="inferred from homology"/>
<evidence type="ECO:0000256" key="4">
    <source>
        <dbReference type="ARBA" id="ARBA00022679"/>
    </source>
</evidence>
<comment type="subcellular location">
    <subcellularLocation>
        <location evidence="1">Membrane</location>
        <topology evidence="1">Multi-pass membrane protein</topology>
    </subcellularLocation>
</comment>
<name>A0A815NEP0_9BILA</name>
<dbReference type="EMBL" id="CAJNON010001125">
    <property type="protein sequence ID" value="CAF1430948.1"/>
    <property type="molecule type" value="Genomic_DNA"/>
</dbReference>
<keyword evidence="4" id="KW-0808">Transferase</keyword>
<dbReference type="InterPro" id="IPR032805">
    <property type="entry name" value="Wax_synthase_dom"/>
</dbReference>
<comment type="pathway">
    <text evidence="2">Secondary metabolite biosynthesis.</text>
</comment>
<evidence type="ECO:0000313" key="11">
    <source>
        <dbReference type="Proteomes" id="UP000663891"/>
    </source>
</evidence>
<dbReference type="InterPro" id="IPR044851">
    <property type="entry name" value="Wax_synthase"/>
</dbReference>
<accession>A0A815NEP0</accession>
<feature type="transmembrane region" description="Helical" evidence="8">
    <location>
        <begin position="218"/>
        <end position="240"/>
    </location>
</feature>
<feature type="transmembrane region" description="Helical" evidence="8">
    <location>
        <begin position="287"/>
        <end position="309"/>
    </location>
</feature>
<dbReference type="Proteomes" id="UP000663891">
    <property type="component" value="Unassembled WGS sequence"/>
</dbReference>
<evidence type="ECO:0000256" key="1">
    <source>
        <dbReference type="ARBA" id="ARBA00004141"/>
    </source>
</evidence>
<feature type="transmembrane region" description="Helical" evidence="8">
    <location>
        <begin position="7"/>
        <end position="23"/>
    </location>
</feature>
<evidence type="ECO:0000256" key="2">
    <source>
        <dbReference type="ARBA" id="ARBA00005179"/>
    </source>
</evidence>
<dbReference type="OrthoDB" id="1077582at2759"/>
<organism evidence="10 11">
    <name type="scientific">Adineta steineri</name>
    <dbReference type="NCBI Taxonomy" id="433720"/>
    <lineage>
        <taxon>Eukaryota</taxon>
        <taxon>Metazoa</taxon>
        <taxon>Spiralia</taxon>
        <taxon>Gnathifera</taxon>
        <taxon>Rotifera</taxon>
        <taxon>Eurotatoria</taxon>
        <taxon>Bdelloidea</taxon>
        <taxon>Adinetida</taxon>
        <taxon>Adinetidae</taxon>
        <taxon>Adineta</taxon>
    </lineage>
</organism>
<reference evidence="10" key="1">
    <citation type="submission" date="2021-02" db="EMBL/GenBank/DDBJ databases">
        <authorList>
            <person name="Nowell W R."/>
        </authorList>
    </citation>
    <scope>NUCLEOTIDE SEQUENCE</scope>
</reference>
<feature type="transmembrane region" description="Helical" evidence="8">
    <location>
        <begin position="109"/>
        <end position="131"/>
    </location>
</feature>
<protein>
    <recommendedName>
        <fullName evidence="9">Wax synthase domain-containing protein</fullName>
    </recommendedName>
</protein>
<dbReference type="GO" id="GO:0016020">
    <property type="term" value="C:membrane"/>
    <property type="evidence" value="ECO:0007669"/>
    <property type="project" value="UniProtKB-SubCell"/>
</dbReference>
<evidence type="ECO:0000313" key="10">
    <source>
        <dbReference type="EMBL" id="CAF1430948.1"/>
    </source>
</evidence>
<feature type="transmembrane region" description="Helical" evidence="8">
    <location>
        <begin position="321"/>
        <end position="340"/>
    </location>
</feature>
<evidence type="ECO:0000256" key="8">
    <source>
        <dbReference type="SAM" id="Phobius"/>
    </source>
</evidence>
<comment type="similarity">
    <text evidence="3">Belongs to the wax synthase family.</text>
</comment>
<feature type="domain" description="Wax synthase" evidence="9">
    <location>
        <begin position="254"/>
        <end position="329"/>
    </location>
</feature>
<keyword evidence="7 8" id="KW-0472">Membrane</keyword>
<keyword evidence="5 8" id="KW-0812">Transmembrane</keyword>
<keyword evidence="6 8" id="KW-1133">Transmembrane helix</keyword>
<dbReference type="PANTHER" id="PTHR31595">
    <property type="entry name" value="LONG-CHAIN-ALCOHOL O-FATTY-ACYLTRANSFERASE 3-RELATED"/>
    <property type="match status" value="1"/>
</dbReference>
<dbReference type="AlphaFoldDB" id="A0A815NEP0"/>
<dbReference type="GO" id="GO:0006629">
    <property type="term" value="P:lipid metabolic process"/>
    <property type="evidence" value="ECO:0007669"/>
    <property type="project" value="InterPro"/>
</dbReference>
<comment type="caution">
    <text evidence="10">The sequence shown here is derived from an EMBL/GenBank/DDBJ whole genome shotgun (WGS) entry which is preliminary data.</text>
</comment>
<evidence type="ECO:0000256" key="7">
    <source>
        <dbReference type="ARBA" id="ARBA00023136"/>
    </source>
</evidence>
<evidence type="ECO:0000259" key="9">
    <source>
        <dbReference type="Pfam" id="PF13813"/>
    </source>
</evidence>
<dbReference type="Pfam" id="PF13813">
    <property type="entry name" value="MBOAT_2"/>
    <property type="match status" value="1"/>
</dbReference>
<sequence>MLTFSKLVPIGWIAHLGACFYLVRPLRSLSYRALLTIVPCAVLIYAGSQNLPHFHMSSVMTVSLYWMISIRLVDLIVFSPEKPLSLPSYAGKFLWFLFPVVKCNYNYPIIFDVISAGIKLLLAHWVYRWFLICEPSDSYAQMGMFYLFICTGTYVTDLQIALVRLITRDKYTILSFNDFPFKSRSIREFWGRRYNQLVSSLLKESICEPSDSYAQMGMFYLFICTGTYVTDLQIALVRLITRDKYTILSFNDFPFKSRSIREFWGRRYNQLVSSLLKESVFEPTRRLFSFSPTVAALTSFVVSGLLHAHVAVACFSASSPLPAFIFFLLQGAACCAESFFSIKLPKPIGIVVTHMFLLVTAPLYVGLFTRAGSTYFPLNPPLLFNAKWLPQLPTPSFSPK</sequence>
<gene>
    <name evidence="10" type="ORF">VCS650_LOCUS38299</name>
</gene>
<feature type="transmembrane region" description="Helical" evidence="8">
    <location>
        <begin position="143"/>
        <end position="166"/>
    </location>
</feature>
<evidence type="ECO:0000256" key="3">
    <source>
        <dbReference type="ARBA" id="ARBA00007282"/>
    </source>
</evidence>
<evidence type="ECO:0000256" key="6">
    <source>
        <dbReference type="ARBA" id="ARBA00022989"/>
    </source>
</evidence>
<feature type="transmembrane region" description="Helical" evidence="8">
    <location>
        <begin position="29"/>
        <end position="47"/>
    </location>
</feature>
<dbReference type="GO" id="GO:0008374">
    <property type="term" value="F:O-acyltransferase activity"/>
    <property type="evidence" value="ECO:0007669"/>
    <property type="project" value="InterPro"/>
</dbReference>
<evidence type="ECO:0000256" key="5">
    <source>
        <dbReference type="ARBA" id="ARBA00022692"/>
    </source>
</evidence>
<feature type="transmembrane region" description="Helical" evidence="8">
    <location>
        <begin position="347"/>
        <end position="367"/>
    </location>
</feature>
<dbReference type="PANTHER" id="PTHR31595:SF57">
    <property type="entry name" value="OS04G0481900 PROTEIN"/>
    <property type="match status" value="1"/>
</dbReference>